<evidence type="ECO:0000256" key="5">
    <source>
        <dbReference type="ARBA" id="ARBA00022692"/>
    </source>
</evidence>
<evidence type="ECO:0000256" key="3">
    <source>
        <dbReference type="ARBA" id="ARBA00022676"/>
    </source>
</evidence>
<dbReference type="EMBL" id="KV453933">
    <property type="protein sequence ID" value="ODV72678.1"/>
    <property type="molecule type" value="Genomic_DNA"/>
</dbReference>
<keyword evidence="5 11" id="KW-0812">Transmembrane</keyword>
<accession>A0A1E4RZK9</accession>
<keyword evidence="3" id="KW-0328">Glycosyltransferase</keyword>
<dbReference type="AlphaFoldDB" id="A0A1E4RZK9"/>
<organism evidence="12 13">
    <name type="scientific">Cyberlindnera jadinii (strain ATCC 18201 / CBS 1600 / BCRC 20928 / JCM 3617 / NBRC 0987 / NRRL Y-1542)</name>
    <name type="common">Torula yeast</name>
    <name type="synonym">Candida utilis</name>
    <dbReference type="NCBI Taxonomy" id="983966"/>
    <lineage>
        <taxon>Eukaryota</taxon>
        <taxon>Fungi</taxon>
        <taxon>Dikarya</taxon>
        <taxon>Ascomycota</taxon>
        <taxon>Saccharomycotina</taxon>
        <taxon>Saccharomycetes</taxon>
        <taxon>Phaffomycetales</taxon>
        <taxon>Phaffomycetaceae</taxon>
        <taxon>Cyberlindnera</taxon>
    </lineage>
</organism>
<feature type="region of interest" description="Disordered" evidence="10">
    <location>
        <begin position="782"/>
        <end position="829"/>
    </location>
</feature>
<comment type="similarity">
    <text evidence="2">Belongs to the MNN1/MNT family.</text>
</comment>
<evidence type="ECO:0000256" key="4">
    <source>
        <dbReference type="ARBA" id="ARBA00022679"/>
    </source>
</evidence>
<dbReference type="InterPro" id="IPR022751">
    <property type="entry name" value="Alpha_mannosyltransferase"/>
</dbReference>
<proteinExistence type="inferred from homology"/>
<name>A0A1E4RZK9_CYBJN</name>
<feature type="compositionally biased region" description="Acidic residues" evidence="10">
    <location>
        <begin position="813"/>
        <end position="829"/>
    </location>
</feature>
<evidence type="ECO:0000256" key="2">
    <source>
        <dbReference type="ARBA" id="ARBA00009105"/>
    </source>
</evidence>
<dbReference type="Pfam" id="PF11051">
    <property type="entry name" value="Mannosyl_trans3"/>
    <property type="match status" value="1"/>
</dbReference>
<evidence type="ECO:0000256" key="7">
    <source>
        <dbReference type="ARBA" id="ARBA00022989"/>
    </source>
</evidence>
<dbReference type="GO" id="GO:0000033">
    <property type="term" value="F:alpha-1,3-mannosyltransferase activity"/>
    <property type="evidence" value="ECO:0007669"/>
    <property type="project" value="TreeGrafter"/>
</dbReference>
<dbReference type="Proteomes" id="UP000094389">
    <property type="component" value="Unassembled WGS sequence"/>
</dbReference>
<gene>
    <name evidence="12" type="ORF">CYBJADRAFT_98267</name>
</gene>
<keyword evidence="9" id="KW-0325">Glycoprotein</keyword>
<dbReference type="GeneID" id="30992441"/>
<keyword evidence="7 11" id="KW-1133">Transmembrane helix</keyword>
<comment type="subcellular location">
    <subcellularLocation>
        <location evidence="1">Membrane</location>
        <topology evidence="1">Single-pass type II membrane protein</topology>
    </subcellularLocation>
</comment>
<evidence type="ECO:0000256" key="6">
    <source>
        <dbReference type="ARBA" id="ARBA00022968"/>
    </source>
</evidence>
<keyword evidence="4" id="KW-0808">Transferase</keyword>
<keyword evidence="8 11" id="KW-0472">Membrane</keyword>
<evidence type="ECO:0000313" key="12">
    <source>
        <dbReference type="EMBL" id="ODV72678.1"/>
    </source>
</evidence>
<dbReference type="RefSeq" id="XP_020069717.1">
    <property type="nucleotide sequence ID" value="XM_020218045.1"/>
</dbReference>
<dbReference type="PANTHER" id="PTHR31392:SF1">
    <property type="entry name" value="ALPHA-1,3-MANNOSYLTRANSFERASE MNN1-RELATED"/>
    <property type="match status" value="1"/>
</dbReference>
<keyword evidence="13" id="KW-1185">Reference proteome</keyword>
<dbReference type="GO" id="GO:0005794">
    <property type="term" value="C:Golgi apparatus"/>
    <property type="evidence" value="ECO:0007669"/>
    <property type="project" value="TreeGrafter"/>
</dbReference>
<sequence>MAPGINKQKLVNTTRQYLHAVNMNFSFNQLKYIMTLVALFVVFCQLLIMVYPSSSPVSLQTMTSGTAQDLVLVLDENMPVSTYYGYLLEKFSENFPSKPLEEKCALYFDELYKRDENWEVMDPDSNADKDYQMDSYDHDRYIRRKSEDWKNHRKDEWKKEHGELPDELPDELKQEPPEDVIAGFENDFITMRDKSFKIEQNIVDAVTHLRVFGKCYLNYNSPISSLFGTSVESTLSDGSTSICEDVEQRLFPWLSKEFPTFKRWDGTLIKGIPRMSNYIKYDDDEDIILGAEDTLLTPEDVILEPQDKDYLTDDGSSEKLQHSKLFKRSTKSKCFMNDWRNALNGRGIILSVADKYKDDVIGLIKVLRALNNRLPIQVVHKGDLSESAQDELIEAARADDPDVPLYVYEKVRDFVPHNFPKQEIWFVNANRCIKKEYRDRFGGYANKLIAFLFNSFDETILFDTDSVPFVKPSYFFDMGPYQRTGILFFKDRYTDEHFSDLNRNFMLKLFPTAIDEALFDIPRTTNFTLNNRYIKEKSNHFMEAGIVAMRRPQHFAGILTMIQLNLWKPVTDKIHGEKELFWIGQSAAGDENYEFNKHDVVSAGIVTSLDTRPKGAIANEICSTHPGHLSGEDDYTLLWVNSGMKYCKISGTWDRDVQDTRYKNDYKTAEDLKKMYNGPVRINAVLHPPGGDLHLPNNFEEPEKGWYITHYCKNYLWCAYDVIGASFEPVNRGFIIHYDQITENKIEYIGKLWLLDDLSKLSEYRWELERDKENKIVYAAKKAEEEEEEKKKQEEEEKKKKEEEEKKKKEEEDKQEEEEENEATETNGE</sequence>
<dbReference type="InterPro" id="IPR029044">
    <property type="entry name" value="Nucleotide-diphossugar_trans"/>
</dbReference>
<evidence type="ECO:0000256" key="8">
    <source>
        <dbReference type="ARBA" id="ARBA00023136"/>
    </source>
</evidence>
<evidence type="ECO:0000256" key="9">
    <source>
        <dbReference type="ARBA" id="ARBA00023180"/>
    </source>
</evidence>
<evidence type="ECO:0000256" key="1">
    <source>
        <dbReference type="ARBA" id="ARBA00004606"/>
    </source>
</evidence>
<evidence type="ECO:0000313" key="13">
    <source>
        <dbReference type="Proteomes" id="UP000094389"/>
    </source>
</evidence>
<keyword evidence="6" id="KW-0735">Signal-anchor</keyword>
<feature type="compositionally biased region" description="Basic and acidic residues" evidence="10">
    <location>
        <begin position="782"/>
        <end position="812"/>
    </location>
</feature>
<dbReference type="OrthoDB" id="430354at2759"/>
<evidence type="ECO:0000256" key="11">
    <source>
        <dbReference type="SAM" id="Phobius"/>
    </source>
</evidence>
<dbReference type="OMA" id="CHEANNI"/>
<reference evidence="12 13" key="1">
    <citation type="journal article" date="2016" name="Proc. Natl. Acad. Sci. U.S.A.">
        <title>Comparative genomics of biotechnologically important yeasts.</title>
        <authorList>
            <person name="Riley R."/>
            <person name="Haridas S."/>
            <person name="Wolfe K.H."/>
            <person name="Lopes M.R."/>
            <person name="Hittinger C.T."/>
            <person name="Goeker M."/>
            <person name="Salamov A.A."/>
            <person name="Wisecaver J.H."/>
            <person name="Long T.M."/>
            <person name="Calvey C.H."/>
            <person name="Aerts A.L."/>
            <person name="Barry K.W."/>
            <person name="Choi C."/>
            <person name="Clum A."/>
            <person name="Coughlan A.Y."/>
            <person name="Deshpande S."/>
            <person name="Douglass A.P."/>
            <person name="Hanson S.J."/>
            <person name="Klenk H.-P."/>
            <person name="LaButti K.M."/>
            <person name="Lapidus A."/>
            <person name="Lindquist E.A."/>
            <person name="Lipzen A.M."/>
            <person name="Meier-Kolthoff J.P."/>
            <person name="Ohm R.A."/>
            <person name="Otillar R.P."/>
            <person name="Pangilinan J.L."/>
            <person name="Peng Y."/>
            <person name="Rokas A."/>
            <person name="Rosa C.A."/>
            <person name="Scheuner C."/>
            <person name="Sibirny A.A."/>
            <person name="Slot J.C."/>
            <person name="Stielow J.B."/>
            <person name="Sun H."/>
            <person name="Kurtzman C.P."/>
            <person name="Blackwell M."/>
            <person name="Grigoriev I.V."/>
            <person name="Jeffries T.W."/>
        </authorList>
    </citation>
    <scope>NUCLEOTIDE SEQUENCE [LARGE SCALE GENOMIC DNA]</scope>
    <source>
        <strain evidence="13">ATCC 18201 / CBS 1600 / BCRC 20928 / JCM 3617 / NBRC 0987 / NRRL Y-1542</strain>
    </source>
</reference>
<feature type="region of interest" description="Disordered" evidence="10">
    <location>
        <begin position="154"/>
        <end position="176"/>
    </location>
</feature>
<dbReference type="PANTHER" id="PTHR31392">
    <property type="entry name" value="ALPHA-1,3-MANNOSYLTRANSFERASE MNN1-RELATED"/>
    <property type="match status" value="1"/>
</dbReference>
<dbReference type="GO" id="GO:0006493">
    <property type="term" value="P:protein O-linked glycosylation"/>
    <property type="evidence" value="ECO:0007669"/>
    <property type="project" value="TreeGrafter"/>
</dbReference>
<evidence type="ECO:0000256" key="10">
    <source>
        <dbReference type="SAM" id="MobiDB-lite"/>
    </source>
</evidence>
<dbReference type="GO" id="GO:0016020">
    <property type="term" value="C:membrane"/>
    <property type="evidence" value="ECO:0007669"/>
    <property type="project" value="UniProtKB-SubCell"/>
</dbReference>
<feature type="transmembrane region" description="Helical" evidence="11">
    <location>
        <begin position="32"/>
        <end position="51"/>
    </location>
</feature>
<dbReference type="SUPFAM" id="SSF53448">
    <property type="entry name" value="Nucleotide-diphospho-sugar transferases"/>
    <property type="match status" value="1"/>
</dbReference>
<protein>
    <recommendedName>
        <fullName evidence="14">Nucleotide-diphospho-sugar transferase</fullName>
    </recommendedName>
</protein>
<evidence type="ECO:0008006" key="14">
    <source>
        <dbReference type="Google" id="ProtNLM"/>
    </source>
</evidence>
<dbReference type="STRING" id="983966.A0A1E4RZK9"/>